<comment type="subunit">
    <text evidence="1 9">Monomer.</text>
</comment>
<name>A0ABV1RL03_9ALTE</name>
<keyword evidence="4 9" id="KW-0560">Oxidoreductase</keyword>
<dbReference type="Proteomes" id="UP001467690">
    <property type="component" value="Unassembled WGS sequence"/>
</dbReference>
<dbReference type="HAMAP" id="MF_01838">
    <property type="entry name" value="FabV_reductase"/>
    <property type="match status" value="1"/>
</dbReference>
<keyword evidence="3 9" id="KW-0276">Fatty acid metabolism</keyword>
<comment type="catalytic activity">
    <reaction evidence="9">
        <text>a 2,3-saturated acyl-[ACP] + NAD(+) = a (2E)-enoyl-[ACP] + NADH + H(+)</text>
        <dbReference type="Rhea" id="RHEA:10240"/>
        <dbReference type="Rhea" id="RHEA-COMP:9925"/>
        <dbReference type="Rhea" id="RHEA-COMP:9926"/>
        <dbReference type="ChEBI" id="CHEBI:15378"/>
        <dbReference type="ChEBI" id="CHEBI:57540"/>
        <dbReference type="ChEBI" id="CHEBI:57945"/>
        <dbReference type="ChEBI" id="CHEBI:78784"/>
        <dbReference type="ChEBI" id="CHEBI:78785"/>
        <dbReference type="EC" id="1.3.1.9"/>
    </reaction>
</comment>
<feature type="active site" description="Proton donor" evidence="9">
    <location>
        <position position="235"/>
    </location>
</feature>
<evidence type="ECO:0000259" key="11">
    <source>
        <dbReference type="Pfam" id="PF12241"/>
    </source>
</evidence>
<accession>A0ABV1RL03</accession>
<feature type="binding site" evidence="9">
    <location>
        <position position="244"/>
    </location>
    <ligand>
        <name>NAD(+)</name>
        <dbReference type="ChEBI" id="CHEBI:57540"/>
    </ligand>
</feature>
<feature type="domain" description="Enoyl reductase FAD binding" evidence="10">
    <location>
        <begin position="324"/>
        <end position="387"/>
    </location>
</feature>
<proteinExistence type="inferred from homology"/>
<dbReference type="RefSeq" id="WP_143872748.1">
    <property type="nucleotide sequence ID" value="NZ_CP041660.1"/>
</dbReference>
<dbReference type="InterPro" id="IPR010758">
    <property type="entry name" value="Trans-2-enoyl-CoA_reductase"/>
</dbReference>
<evidence type="ECO:0000256" key="6">
    <source>
        <dbReference type="ARBA" id="ARBA00023098"/>
    </source>
</evidence>
<organism evidence="13 14">
    <name type="scientific">Catenovulum sediminis</name>
    <dbReference type="NCBI Taxonomy" id="1740262"/>
    <lineage>
        <taxon>Bacteria</taxon>
        <taxon>Pseudomonadati</taxon>
        <taxon>Pseudomonadota</taxon>
        <taxon>Gammaproteobacteria</taxon>
        <taxon>Alteromonadales</taxon>
        <taxon>Alteromonadaceae</taxon>
        <taxon>Catenovulum</taxon>
    </lineage>
</organism>
<feature type="binding site" evidence="9">
    <location>
        <begin position="111"/>
        <end position="112"/>
    </location>
    <ligand>
        <name>NAD(+)</name>
        <dbReference type="ChEBI" id="CHEBI:57540"/>
    </ligand>
</feature>
<feature type="domain" description="Trans-2-enoyl-CoA reductase catalytic" evidence="11">
    <location>
        <begin position="82"/>
        <end position="318"/>
    </location>
</feature>
<dbReference type="InterPro" id="IPR050048">
    <property type="entry name" value="FabV-like_NADH_b"/>
</dbReference>
<dbReference type="Gene3D" id="3.40.50.720">
    <property type="entry name" value="NAD(P)-binding Rossmann-like Domain"/>
    <property type="match status" value="1"/>
</dbReference>
<feature type="binding site" evidence="9">
    <location>
        <begin position="274"/>
        <end position="276"/>
    </location>
    <ligand>
        <name>NAD(+)</name>
        <dbReference type="ChEBI" id="CHEBI:57540"/>
    </ligand>
</feature>
<feature type="domain" description="Trans-2-enoyl-CoA reductase-like NAD(P)H binding" evidence="12">
    <location>
        <begin position="2"/>
        <end position="80"/>
    </location>
</feature>
<feature type="binding site" evidence="9">
    <location>
        <begin position="48"/>
        <end position="53"/>
    </location>
    <ligand>
        <name>NAD(+)</name>
        <dbReference type="ChEBI" id="CHEBI:57540"/>
    </ligand>
</feature>
<comment type="catalytic activity">
    <reaction evidence="8">
        <text>a 2,3-saturated acyl-CoA + NAD(+) = a (2E)-enoyl-CoA + NADH + H(+)</text>
        <dbReference type="Rhea" id="RHEA:18177"/>
        <dbReference type="ChEBI" id="CHEBI:15378"/>
        <dbReference type="ChEBI" id="CHEBI:57540"/>
        <dbReference type="ChEBI" id="CHEBI:57945"/>
        <dbReference type="ChEBI" id="CHEBI:58856"/>
        <dbReference type="ChEBI" id="CHEBI:65111"/>
        <dbReference type="EC" id="1.3.1.44"/>
    </reaction>
</comment>
<feature type="binding site" evidence="9">
    <location>
        <begin position="74"/>
        <end position="75"/>
    </location>
    <ligand>
        <name>NAD(+)</name>
        <dbReference type="ChEBI" id="CHEBI:57540"/>
    </ligand>
</feature>
<keyword evidence="2 9" id="KW-0444">Lipid biosynthesis</keyword>
<dbReference type="PANTHER" id="PTHR37480">
    <property type="entry name" value="ENOYL-[ACYL-CARRIER-PROTEIN] REDUCTASE [NADH]"/>
    <property type="match status" value="1"/>
</dbReference>
<dbReference type="InterPro" id="IPR024906">
    <property type="entry name" value="Eno_Rdtase_FAD-bd_dom"/>
</dbReference>
<keyword evidence="14" id="KW-1185">Reference proteome</keyword>
<evidence type="ECO:0000313" key="13">
    <source>
        <dbReference type="EMBL" id="MER2493618.1"/>
    </source>
</evidence>
<feature type="site" description="Plays an important role in discriminating NADH against NADPH" evidence="9">
    <location>
        <position position="75"/>
    </location>
</feature>
<dbReference type="Pfam" id="PF12241">
    <property type="entry name" value="Enoyl_reductase"/>
    <property type="match status" value="1"/>
</dbReference>
<dbReference type="NCBIfam" id="NF010177">
    <property type="entry name" value="PRK13656.1"/>
    <property type="match status" value="1"/>
</dbReference>
<keyword evidence="6 9" id="KW-0443">Lipid metabolism</keyword>
<feature type="binding site" evidence="9">
    <location>
        <begin position="139"/>
        <end position="140"/>
    </location>
    <ligand>
        <name>NAD(+)</name>
        <dbReference type="ChEBI" id="CHEBI:57540"/>
    </ligand>
</feature>
<feature type="binding site" evidence="9">
    <location>
        <position position="225"/>
    </location>
    <ligand>
        <name>substrate</name>
    </ligand>
</feature>
<dbReference type="PANTHER" id="PTHR37480:SF1">
    <property type="entry name" value="ENOYL-[ACYL-CARRIER-PROTEIN] REDUCTASE [NADH]"/>
    <property type="match status" value="1"/>
</dbReference>
<protein>
    <recommendedName>
        <fullName evidence="9">Enoyl-[acyl-carrier-protein] reductase [NADH]</fullName>
        <shortName evidence="9">ENR</shortName>
        <ecNumber evidence="9">1.3.1.9</ecNumber>
    </recommendedName>
</protein>
<keyword evidence="5 9" id="KW-0520">NAD</keyword>
<dbReference type="GO" id="GO:0004318">
    <property type="term" value="F:enoyl-[acyl-carrier-protein] reductase (NADH) activity"/>
    <property type="evidence" value="ECO:0007669"/>
    <property type="project" value="UniProtKB-EC"/>
</dbReference>
<dbReference type="EC" id="1.3.1.9" evidence="9"/>
<evidence type="ECO:0000256" key="8">
    <source>
        <dbReference type="ARBA" id="ARBA00048302"/>
    </source>
</evidence>
<evidence type="ECO:0000256" key="9">
    <source>
        <dbReference type="HAMAP-Rule" id="MF_01838"/>
    </source>
</evidence>
<dbReference type="EMBL" id="JBELOE010000265">
    <property type="protein sequence ID" value="MER2493618.1"/>
    <property type="molecule type" value="Genomic_DNA"/>
</dbReference>
<evidence type="ECO:0000256" key="2">
    <source>
        <dbReference type="ARBA" id="ARBA00022516"/>
    </source>
</evidence>
<evidence type="ECO:0000259" key="12">
    <source>
        <dbReference type="Pfam" id="PF12242"/>
    </source>
</evidence>
<comment type="function">
    <text evidence="9">Involved in the final reduction of the elongation cycle of fatty acid synthesis (FAS II). Catalyzes the reduction of a carbon-carbon double bond in an enoyl moiety that is covalently linked to an acyl carrier protein (ACP).</text>
</comment>
<gene>
    <name evidence="9 13" type="primary">fabV</name>
    <name evidence="13" type="ORF">ABS311_17200</name>
</gene>
<sequence>MVIKPKVRGFICTNAHPTGCAANVQRQIDYVKAQPKVEDAPKNVLVIGSSTGYGLASRITAAFGGGASTLGIFFEKPATERKTATAGWYNTAAFQAAAEKEGLWSKNINGDAFSDEIKQQAIELIKAEMGKIDLVVYSLASPRRKHPKTGELISSTLKPIEKAYTAKNLNTDKLVIEDVTVEPASQEEIDNTVAVMGGEDWQMWIDALVEADVLAEGVKTVAYTYLGDKLTWPIYGDATIGQAKEHLYQTSRQMTENTLSKLNGEASIGVLKALVTQASSAIPIMPLYISLLYKVMKEEGTHEGCIEQAYRLFTQGLYSSEPLLDEAGRYRMDLPELNKETQEKIEKLWPQVTSDNIFELTDYKSYNEEFLKLFGFGFEEVDYDADVSPIADFDA</sequence>
<comment type="caution">
    <text evidence="13">The sequence shown here is derived from an EMBL/GenBank/DDBJ whole genome shotgun (WGS) entry which is preliminary data.</text>
</comment>
<evidence type="ECO:0000259" key="10">
    <source>
        <dbReference type="Pfam" id="PF07055"/>
    </source>
</evidence>
<dbReference type="Pfam" id="PF07055">
    <property type="entry name" value="Eno-Rase_FAD_bd"/>
    <property type="match status" value="1"/>
</dbReference>
<evidence type="ECO:0000256" key="4">
    <source>
        <dbReference type="ARBA" id="ARBA00023002"/>
    </source>
</evidence>
<evidence type="ECO:0000256" key="5">
    <source>
        <dbReference type="ARBA" id="ARBA00023027"/>
    </source>
</evidence>
<evidence type="ECO:0000313" key="14">
    <source>
        <dbReference type="Proteomes" id="UP001467690"/>
    </source>
</evidence>
<dbReference type="InterPro" id="IPR024910">
    <property type="entry name" value="Enoyl-CoA_Rdtase_cat_dom"/>
</dbReference>
<dbReference type="NCBIfam" id="NF043048">
    <property type="entry name" value="EnoyACPredFabV"/>
    <property type="match status" value="1"/>
</dbReference>
<comment type="pathway">
    <text evidence="9">Lipid metabolism; fatty acid biosynthesis.</text>
</comment>
<evidence type="ECO:0000256" key="1">
    <source>
        <dbReference type="ARBA" id="ARBA00011245"/>
    </source>
</evidence>
<comment type="similarity">
    <text evidence="9">Belongs to the TER reductase family.</text>
</comment>
<keyword evidence="7 9" id="KW-0275">Fatty acid biosynthesis</keyword>
<dbReference type="Pfam" id="PF12242">
    <property type="entry name" value="Eno-Rase_NADH_b"/>
    <property type="match status" value="1"/>
</dbReference>
<reference evidence="13 14" key="1">
    <citation type="submission" date="2024-06" db="EMBL/GenBank/DDBJ databases">
        <authorList>
            <person name="Chen R.Y."/>
        </authorList>
    </citation>
    <scope>NUCLEOTIDE SEQUENCE [LARGE SCALE GENOMIC DNA]</scope>
    <source>
        <strain evidence="13 14">D2</strain>
    </source>
</reference>
<evidence type="ECO:0000256" key="7">
    <source>
        <dbReference type="ARBA" id="ARBA00023160"/>
    </source>
</evidence>
<evidence type="ECO:0000256" key="3">
    <source>
        <dbReference type="ARBA" id="ARBA00022832"/>
    </source>
</evidence>